<dbReference type="EMBL" id="FWFQ01000017">
    <property type="protein sequence ID" value="SLN47506.1"/>
    <property type="molecule type" value="Genomic_DNA"/>
</dbReference>
<dbReference type="AlphaFoldDB" id="A0A1Y5SSN7"/>
<dbReference type="Pfam" id="PF05489">
    <property type="entry name" value="Phage_tail_X"/>
    <property type="match status" value="1"/>
</dbReference>
<dbReference type="RefSeq" id="WP_085868992.1">
    <property type="nucleotide sequence ID" value="NZ_FWFQ01000017.1"/>
</dbReference>
<dbReference type="OrthoDB" id="8602627at2"/>
<evidence type="ECO:0000313" key="1">
    <source>
        <dbReference type="EMBL" id="SLN47506.1"/>
    </source>
</evidence>
<organism evidence="1 2">
    <name type="scientific">Pseudoruegeria aquimaris</name>
    <dbReference type="NCBI Taxonomy" id="393663"/>
    <lineage>
        <taxon>Bacteria</taxon>
        <taxon>Pseudomonadati</taxon>
        <taxon>Pseudomonadota</taxon>
        <taxon>Alphaproteobacteria</taxon>
        <taxon>Rhodobacterales</taxon>
        <taxon>Roseobacteraceae</taxon>
        <taxon>Pseudoruegeria</taxon>
    </lineage>
</organism>
<reference evidence="1 2" key="1">
    <citation type="submission" date="2017-03" db="EMBL/GenBank/DDBJ databases">
        <authorList>
            <person name="Afonso C.L."/>
            <person name="Miller P.J."/>
            <person name="Scott M.A."/>
            <person name="Spackman E."/>
            <person name="Goraichik I."/>
            <person name="Dimitrov K.M."/>
            <person name="Suarez D.L."/>
            <person name="Swayne D.E."/>
        </authorList>
    </citation>
    <scope>NUCLEOTIDE SEQUENCE [LARGE SCALE GENOMIC DNA]</scope>
    <source>
        <strain evidence="1 2">CECT 7680</strain>
    </source>
</reference>
<gene>
    <name evidence="1" type="ORF">PSA7680_02441</name>
</gene>
<evidence type="ECO:0000313" key="2">
    <source>
        <dbReference type="Proteomes" id="UP000193409"/>
    </source>
</evidence>
<dbReference type="Proteomes" id="UP000193409">
    <property type="component" value="Unassembled WGS sequence"/>
</dbReference>
<accession>A0A1Y5SSN7</accession>
<proteinExistence type="predicted"/>
<protein>
    <submittedName>
        <fullName evidence="1">Phage Tail Protein X</fullName>
    </submittedName>
</protein>
<dbReference type="InterPro" id="IPR008861">
    <property type="entry name" value="GpX-like"/>
</dbReference>
<keyword evidence="2" id="KW-1185">Reference proteome</keyword>
<sequence>MDYVEHLTSDNDRWDLLAWTYYGDPHLYEPIILANPTVPIRPFIEAGLRLRIPVIADEVVLDRDLPPWKRGRQA</sequence>
<name>A0A1Y5SSN7_9RHOB</name>